<keyword evidence="2" id="KW-1185">Reference proteome</keyword>
<sequence>MSVGEGLEDVTIKVSPEDLDDDGFISIWNIASSSCEGDTAQSRALAAALLGFLCKKGCDFVVTSTANADYLDSQFEKDNKVLYAWKADSEMVDLVSQHAEVPFKAFSSFLVNQKFNATTNYSPRRIDRVEWFQNMWSVG</sequence>
<gene>
    <name evidence="1" type="ORF">Poly59_49750</name>
</gene>
<dbReference type="OrthoDB" id="266475at2"/>
<dbReference type="RefSeq" id="WP_146536539.1">
    <property type="nucleotide sequence ID" value="NZ_SJPX01000005.1"/>
</dbReference>
<organism evidence="1 2">
    <name type="scientific">Rubripirellula reticaptiva</name>
    <dbReference type="NCBI Taxonomy" id="2528013"/>
    <lineage>
        <taxon>Bacteria</taxon>
        <taxon>Pseudomonadati</taxon>
        <taxon>Planctomycetota</taxon>
        <taxon>Planctomycetia</taxon>
        <taxon>Pirellulales</taxon>
        <taxon>Pirellulaceae</taxon>
        <taxon>Rubripirellula</taxon>
    </lineage>
</organism>
<accession>A0A5C6EHW6</accession>
<proteinExistence type="predicted"/>
<protein>
    <submittedName>
        <fullName evidence="1">Uncharacterized protein</fullName>
    </submittedName>
</protein>
<evidence type="ECO:0000313" key="2">
    <source>
        <dbReference type="Proteomes" id="UP000317977"/>
    </source>
</evidence>
<comment type="caution">
    <text evidence="1">The sequence shown here is derived from an EMBL/GenBank/DDBJ whole genome shotgun (WGS) entry which is preliminary data.</text>
</comment>
<name>A0A5C6EHW6_9BACT</name>
<dbReference type="AlphaFoldDB" id="A0A5C6EHW6"/>
<evidence type="ECO:0000313" key="1">
    <source>
        <dbReference type="EMBL" id="TWU48130.1"/>
    </source>
</evidence>
<dbReference type="Proteomes" id="UP000317977">
    <property type="component" value="Unassembled WGS sequence"/>
</dbReference>
<dbReference type="EMBL" id="SJPX01000005">
    <property type="protein sequence ID" value="TWU48130.1"/>
    <property type="molecule type" value="Genomic_DNA"/>
</dbReference>
<reference evidence="1 2" key="1">
    <citation type="submission" date="2019-02" db="EMBL/GenBank/DDBJ databases">
        <title>Deep-cultivation of Planctomycetes and their phenomic and genomic characterization uncovers novel biology.</title>
        <authorList>
            <person name="Wiegand S."/>
            <person name="Jogler M."/>
            <person name="Boedeker C."/>
            <person name="Pinto D."/>
            <person name="Vollmers J."/>
            <person name="Rivas-Marin E."/>
            <person name="Kohn T."/>
            <person name="Peeters S.H."/>
            <person name="Heuer A."/>
            <person name="Rast P."/>
            <person name="Oberbeckmann S."/>
            <person name="Bunk B."/>
            <person name="Jeske O."/>
            <person name="Meyerdierks A."/>
            <person name="Storesund J.E."/>
            <person name="Kallscheuer N."/>
            <person name="Luecker S."/>
            <person name="Lage O.M."/>
            <person name="Pohl T."/>
            <person name="Merkel B.J."/>
            <person name="Hornburger P."/>
            <person name="Mueller R.-W."/>
            <person name="Bruemmer F."/>
            <person name="Labrenz M."/>
            <person name="Spormann A.M."/>
            <person name="Op Den Camp H."/>
            <person name="Overmann J."/>
            <person name="Amann R."/>
            <person name="Jetten M.S.M."/>
            <person name="Mascher T."/>
            <person name="Medema M.H."/>
            <person name="Devos D.P."/>
            <person name="Kaster A.-K."/>
            <person name="Ovreas L."/>
            <person name="Rohde M."/>
            <person name="Galperin M.Y."/>
            <person name="Jogler C."/>
        </authorList>
    </citation>
    <scope>NUCLEOTIDE SEQUENCE [LARGE SCALE GENOMIC DNA]</scope>
    <source>
        <strain evidence="1 2">Poly59</strain>
    </source>
</reference>